<dbReference type="RefSeq" id="WP_036108883.1">
    <property type="nucleotide sequence ID" value="NZ_JAJA02000001.1"/>
</dbReference>
<sequence>MSSNESTTADTGAGYENLRGVLVAPGDQATTWYYRAAAPTLATDANGRVQFTLINAGPMTMFACTGMWGVATATLDAVRADLAARAGVPVAQLNLLPAPVEVGEVSLMLGDGQGGYVQLGKTRSSGAPPYHAAFNIMLDADQAARVRKALSGERGWLELRYAITAAAPSRHTASTTTSDAIDVEVSLRADGEQADAGLSLRSQVSTHAERGQEQQQTQHVSADAADWGLPKP</sequence>
<dbReference type="AlphaFoldDB" id="A0A108U8W6"/>
<evidence type="ECO:0000313" key="3">
    <source>
        <dbReference type="Proteomes" id="UP000023435"/>
    </source>
</evidence>
<reference evidence="2 3" key="1">
    <citation type="journal article" date="2014" name="Genome Announc.">
        <title>Draft Genome Sequence of Lysobacter capsici AZ78, a Bacterium Antagonistic to Plant-Pathogenic Oomycetes.</title>
        <authorList>
            <person name="Puopolo G."/>
            <person name="Sonego P."/>
            <person name="Engelen K."/>
            <person name="Pertot I."/>
        </authorList>
    </citation>
    <scope>NUCLEOTIDE SEQUENCE [LARGE SCALE GENOMIC DNA]</scope>
    <source>
        <strain evidence="2 3">AZ78</strain>
    </source>
</reference>
<accession>A0A108U8W6</accession>
<evidence type="ECO:0000313" key="2">
    <source>
        <dbReference type="EMBL" id="KWS04711.1"/>
    </source>
</evidence>
<dbReference type="OrthoDB" id="6023896at2"/>
<dbReference type="Proteomes" id="UP000023435">
    <property type="component" value="Unassembled WGS sequence"/>
</dbReference>
<name>A0A108U8W6_9GAMM</name>
<protein>
    <submittedName>
        <fullName evidence="2">Uncharacterized protein</fullName>
    </submittedName>
</protein>
<feature type="region of interest" description="Disordered" evidence="1">
    <location>
        <begin position="194"/>
        <end position="232"/>
    </location>
</feature>
<organism evidence="2 3">
    <name type="scientific">Lysobacter capsici AZ78</name>
    <dbReference type="NCBI Taxonomy" id="1444315"/>
    <lineage>
        <taxon>Bacteria</taxon>
        <taxon>Pseudomonadati</taxon>
        <taxon>Pseudomonadota</taxon>
        <taxon>Gammaproteobacteria</taxon>
        <taxon>Lysobacterales</taxon>
        <taxon>Lysobacteraceae</taxon>
        <taxon>Lysobacter</taxon>
    </lineage>
</organism>
<dbReference type="EMBL" id="JAJA02000001">
    <property type="protein sequence ID" value="KWS04711.1"/>
    <property type="molecule type" value="Genomic_DNA"/>
</dbReference>
<evidence type="ECO:0000256" key="1">
    <source>
        <dbReference type="SAM" id="MobiDB-lite"/>
    </source>
</evidence>
<keyword evidence="3" id="KW-1185">Reference proteome</keyword>
<proteinExistence type="predicted"/>
<gene>
    <name evidence="2" type="ORF">AZ78_2261</name>
</gene>
<comment type="caution">
    <text evidence="2">The sequence shown here is derived from an EMBL/GenBank/DDBJ whole genome shotgun (WGS) entry which is preliminary data.</text>
</comment>